<dbReference type="Pfam" id="PF22924">
    <property type="entry name" value="ACOX_C_alpha1"/>
    <property type="match status" value="1"/>
</dbReference>
<evidence type="ECO:0000256" key="10">
    <source>
        <dbReference type="ARBA" id="ARBA00023098"/>
    </source>
</evidence>
<dbReference type="GO" id="GO:0005524">
    <property type="term" value="F:ATP binding"/>
    <property type="evidence" value="ECO:0007669"/>
    <property type="project" value="UniProtKB-KW"/>
</dbReference>
<reference evidence="19" key="1">
    <citation type="submission" date="2021-01" db="EMBL/GenBank/DDBJ databases">
        <authorList>
            <person name="Corre E."/>
            <person name="Pelletier E."/>
            <person name="Niang G."/>
            <person name="Scheremetjew M."/>
            <person name="Finn R."/>
            <person name="Kale V."/>
            <person name="Holt S."/>
            <person name="Cochrane G."/>
            <person name="Meng A."/>
            <person name="Brown T."/>
            <person name="Cohen L."/>
        </authorList>
    </citation>
    <scope>NUCLEOTIDE SEQUENCE</scope>
    <source>
        <strain evidence="19">DIVA3 518/3/11/1/6</strain>
    </source>
</reference>
<evidence type="ECO:0000256" key="7">
    <source>
        <dbReference type="ARBA" id="ARBA00022832"/>
    </source>
</evidence>
<dbReference type="SUPFAM" id="SSF56645">
    <property type="entry name" value="Acyl-CoA dehydrogenase NM domain-like"/>
    <property type="match status" value="1"/>
</dbReference>
<evidence type="ECO:0000256" key="12">
    <source>
        <dbReference type="PIRNR" id="PIRNR000168"/>
    </source>
</evidence>
<evidence type="ECO:0000256" key="11">
    <source>
        <dbReference type="ARBA" id="ARBA00023140"/>
    </source>
</evidence>
<comment type="cofactor">
    <cofactor evidence="1">
        <name>FAD</name>
        <dbReference type="ChEBI" id="CHEBI:57692"/>
    </cofactor>
</comment>
<dbReference type="InterPro" id="IPR029320">
    <property type="entry name" value="Acyl-CoA_ox_N"/>
</dbReference>
<dbReference type="InterPro" id="IPR037069">
    <property type="entry name" value="AcylCoA_DH/ox_N_sf"/>
</dbReference>
<evidence type="ECO:0000256" key="3">
    <source>
        <dbReference type="ARBA" id="ARBA00006288"/>
    </source>
</evidence>
<feature type="domain" description="Acyl-coenzyme A oxidase N-terminal" evidence="17">
    <location>
        <begin position="17"/>
        <end position="132"/>
    </location>
</feature>
<feature type="domain" description="Acyl-CoA oxidase C-terminal" evidence="15">
    <location>
        <begin position="479"/>
        <end position="660"/>
    </location>
</feature>
<dbReference type="EMBL" id="HBKP01016765">
    <property type="protein sequence ID" value="CAE2227916.1"/>
    <property type="molecule type" value="Transcribed_RNA"/>
</dbReference>
<evidence type="ECO:0000259" key="18">
    <source>
        <dbReference type="Pfam" id="PF22924"/>
    </source>
</evidence>
<keyword evidence="9" id="KW-0560">Oxidoreductase</keyword>
<evidence type="ECO:0000256" key="8">
    <source>
        <dbReference type="ARBA" id="ARBA00022840"/>
    </source>
</evidence>
<dbReference type="PANTHER" id="PTHR10909:SF250">
    <property type="entry name" value="PEROXISOMAL ACYL-COENZYME A OXIDASE 1"/>
    <property type="match status" value="1"/>
</dbReference>
<organism evidence="19">
    <name type="scientific">Vannella robusta</name>
    <dbReference type="NCBI Taxonomy" id="1487602"/>
    <lineage>
        <taxon>Eukaryota</taxon>
        <taxon>Amoebozoa</taxon>
        <taxon>Discosea</taxon>
        <taxon>Flabellinia</taxon>
        <taxon>Vannellidae</taxon>
        <taxon>Vannella</taxon>
    </lineage>
</organism>
<dbReference type="SUPFAM" id="SSF47203">
    <property type="entry name" value="Acyl-CoA dehydrogenase C-terminal domain-like"/>
    <property type="match status" value="2"/>
</dbReference>
<dbReference type="InterPro" id="IPR002655">
    <property type="entry name" value="Acyl-CoA_oxidase_C"/>
</dbReference>
<comment type="similarity">
    <text evidence="3 12">Belongs to the acyl-CoA oxidase family.</text>
</comment>
<dbReference type="Pfam" id="PF14749">
    <property type="entry name" value="Acyl-CoA_ox_N"/>
    <property type="match status" value="1"/>
</dbReference>
<gene>
    <name evidence="19" type="ORF">VSP0166_LOCUS11883</name>
</gene>
<dbReference type="InterPro" id="IPR036250">
    <property type="entry name" value="AcylCo_DH-like_C"/>
</dbReference>
<keyword evidence="6 12" id="KW-0274">FAD</keyword>
<evidence type="ECO:0000256" key="4">
    <source>
        <dbReference type="ARBA" id="ARBA00022630"/>
    </source>
</evidence>
<feature type="binding site" evidence="14">
    <location>
        <position position="139"/>
    </location>
    <ligand>
        <name>FAD</name>
        <dbReference type="ChEBI" id="CHEBI:57692"/>
    </ligand>
</feature>
<dbReference type="FunFam" id="2.40.110.10:FF:000003">
    <property type="entry name" value="Acyl-coenzyme A oxidase"/>
    <property type="match status" value="1"/>
</dbReference>
<dbReference type="FunFam" id="1.20.140.10:FF:000013">
    <property type="entry name" value="Acyl-coenzyme A oxidase"/>
    <property type="match status" value="1"/>
</dbReference>
<evidence type="ECO:0000256" key="5">
    <source>
        <dbReference type="ARBA" id="ARBA00022741"/>
    </source>
</evidence>
<evidence type="ECO:0000259" key="15">
    <source>
        <dbReference type="Pfam" id="PF01756"/>
    </source>
</evidence>
<dbReference type="GO" id="GO:0055088">
    <property type="term" value="P:lipid homeostasis"/>
    <property type="evidence" value="ECO:0007669"/>
    <property type="project" value="TreeGrafter"/>
</dbReference>
<evidence type="ECO:0000259" key="16">
    <source>
        <dbReference type="Pfam" id="PF02770"/>
    </source>
</evidence>
<dbReference type="GO" id="GO:0071949">
    <property type="term" value="F:FAD binding"/>
    <property type="evidence" value="ECO:0007669"/>
    <property type="project" value="InterPro"/>
</dbReference>
<dbReference type="FunFam" id="1.20.140.10:FF:000005">
    <property type="entry name" value="Acyl-coenzyme A oxidase"/>
    <property type="match status" value="1"/>
</dbReference>
<dbReference type="FunFam" id="1.10.540.10:FF:000006">
    <property type="entry name" value="Acyl-coenzyme A oxidase"/>
    <property type="match status" value="1"/>
</dbReference>
<dbReference type="AlphaFoldDB" id="A0A7S4IFR4"/>
<dbReference type="PIRSF" id="PIRSF000168">
    <property type="entry name" value="Acyl-CoA_oxidase"/>
    <property type="match status" value="1"/>
</dbReference>
<dbReference type="InterPro" id="IPR046373">
    <property type="entry name" value="Acyl-CoA_Oxase/DH_mid-dom_sf"/>
</dbReference>
<dbReference type="Pfam" id="PF01756">
    <property type="entry name" value="ACOX"/>
    <property type="match status" value="1"/>
</dbReference>
<dbReference type="GO" id="GO:0005504">
    <property type="term" value="F:fatty acid binding"/>
    <property type="evidence" value="ECO:0007669"/>
    <property type="project" value="TreeGrafter"/>
</dbReference>
<feature type="active site" description="Proton acceptor" evidence="13">
    <location>
        <position position="424"/>
    </location>
</feature>
<feature type="domain" description="Acyl-CoA oxidase C-alpha1" evidence="18">
    <location>
        <begin position="275"/>
        <end position="438"/>
    </location>
</feature>
<keyword evidence="11" id="KW-0576">Peroxisome</keyword>
<dbReference type="InterPro" id="IPR006091">
    <property type="entry name" value="Acyl-CoA_Oxase/DH_mid-dom"/>
</dbReference>
<feature type="domain" description="Acyl-CoA oxidase/dehydrogenase middle" evidence="16">
    <location>
        <begin position="136"/>
        <end position="245"/>
    </location>
</feature>
<dbReference type="InterPro" id="IPR009100">
    <property type="entry name" value="AcylCoA_DH/oxidase_NM_dom_sf"/>
</dbReference>
<sequence>MSSASPLEKERKQASFDVRSMTYLLEGGEEKCKRREKVRKYVEEDPVFRNDDRYTLDRYSLYKRGLEKSKHLVNRVQEIGLGNREDLEVFWDAVDMNLPTNLHYAMFVPTIMGQASVEQQSEWLPLALPFKIYGTYAQTELGHGTNVAGIETTATYDKSTKEFVINSPTVTSTKWWPGGLGKTSTHCVLMARLIIDDKDYGVHAFYVQLRSLEDHMPLPGITLGDIGPKMGYEAVDNGYLRFDHVRIPLFNMLAKYAQVSEDGVYSKPPHDKLSYGTMVFVRAHLIATASVTLSRAITIAIRYSAVRKQGYVIGAEKKGEEMTVLDFGLQQARLFPMLAESYALHFTGAFMKKFYVTVTSGIQQGNFDQLAEMHATAAGLKAYSTWKVSNGIEECRKSCGGHGYLLVSGLVHLFADYVPACTYEGDNYVLIQQTVKYLFKICESIQRQEKVTVESVSYLVEQEDPSLHTSSKQKVNWCDPNVQLKLLKLRAKRLVWEIFDEYSALVQSGLEPSQAWNRMQPLYPRAVNAHCVLYIASCFIDGVKSTNESSPSLVPVLARLSNFYILHQIEQSMVDFVEVGMISREQQLQIRQQKQTLMSEIRPDAVPLVDAFNHSDHLLNSALGRYDGRVYEALLESTKNEPLNHTPVPRGYEEFIRPMVHSKL</sequence>
<keyword evidence="7" id="KW-0276">Fatty acid metabolism</keyword>
<dbReference type="GO" id="GO:0033540">
    <property type="term" value="P:fatty acid beta-oxidation using acyl-CoA oxidase"/>
    <property type="evidence" value="ECO:0007669"/>
    <property type="project" value="TreeGrafter"/>
</dbReference>
<dbReference type="InterPro" id="IPR012258">
    <property type="entry name" value="Acyl-CoA_oxidase"/>
</dbReference>
<dbReference type="PANTHER" id="PTHR10909">
    <property type="entry name" value="ELECTRON TRANSPORT OXIDOREDUCTASE"/>
    <property type="match status" value="1"/>
</dbReference>
<dbReference type="GO" id="GO:0005777">
    <property type="term" value="C:peroxisome"/>
    <property type="evidence" value="ECO:0007669"/>
    <property type="project" value="UniProtKB-SubCell"/>
</dbReference>
<dbReference type="Gene3D" id="1.20.140.10">
    <property type="entry name" value="Butyryl-CoA Dehydrogenase, subunit A, domain 3"/>
    <property type="match status" value="2"/>
</dbReference>
<evidence type="ECO:0000256" key="2">
    <source>
        <dbReference type="ARBA" id="ARBA00004275"/>
    </source>
</evidence>
<keyword evidence="4 12" id="KW-0285">Flavoprotein</keyword>
<comment type="subcellular location">
    <subcellularLocation>
        <location evidence="2">Peroxisome</location>
    </subcellularLocation>
</comment>
<evidence type="ECO:0000256" key="14">
    <source>
        <dbReference type="PIRSR" id="PIRSR000168-2"/>
    </source>
</evidence>
<evidence type="ECO:0000256" key="6">
    <source>
        <dbReference type="ARBA" id="ARBA00022827"/>
    </source>
</evidence>
<evidence type="ECO:0000256" key="13">
    <source>
        <dbReference type="PIRSR" id="PIRSR000168-1"/>
    </source>
</evidence>
<dbReference type="GO" id="GO:0003997">
    <property type="term" value="F:acyl-CoA oxidase activity"/>
    <property type="evidence" value="ECO:0007669"/>
    <property type="project" value="InterPro"/>
</dbReference>
<evidence type="ECO:0000256" key="1">
    <source>
        <dbReference type="ARBA" id="ARBA00001974"/>
    </source>
</evidence>
<keyword evidence="8" id="KW-0067">ATP-binding</keyword>
<evidence type="ECO:0000313" key="19">
    <source>
        <dbReference type="EMBL" id="CAE2227916.1"/>
    </source>
</evidence>
<dbReference type="Pfam" id="PF02770">
    <property type="entry name" value="Acyl-CoA_dh_M"/>
    <property type="match status" value="1"/>
</dbReference>
<evidence type="ECO:0000259" key="17">
    <source>
        <dbReference type="Pfam" id="PF14749"/>
    </source>
</evidence>
<dbReference type="Gene3D" id="2.40.110.10">
    <property type="entry name" value="Butyryl-CoA Dehydrogenase, subunit A, domain 2"/>
    <property type="match status" value="1"/>
</dbReference>
<feature type="binding site" evidence="14">
    <location>
        <position position="178"/>
    </location>
    <ligand>
        <name>FAD</name>
        <dbReference type="ChEBI" id="CHEBI:57692"/>
    </ligand>
</feature>
<evidence type="ECO:0000256" key="9">
    <source>
        <dbReference type="ARBA" id="ARBA00023002"/>
    </source>
</evidence>
<keyword evidence="10" id="KW-0443">Lipid metabolism</keyword>
<protein>
    <recommendedName>
        <fullName evidence="12">Acyl-coenzyme A oxidase</fullName>
    </recommendedName>
</protein>
<dbReference type="Gene3D" id="1.10.540.10">
    <property type="entry name" value="Acyl-CoA dehydrogenase/oxidase, N-terminal domain"/>
    <property type="match status" value="1"/>
</dbReference>
<dbReference type="InterPro" id="IPR055060">
    <property type="entry name" value="ACOX_C_alpha1"/>
</dbReference>
<keyword evidence="5" id="KW-0547">Nucleotide-binding</keyword>
<accession>A0A7S4IFR4</accession>
<name>A0A7S4IFR4_9EUKA</name>
<proteinExistence type="inferred from homology"/>